<accession>A0AAD5PRQ7</accession>
<proteinExistence type="predicted"/>
<keyword evidence="2" id="KW-1185">Reference proteome</keyword>
<reference evidence="1 2" key="1">
    <citation type="submission" date="2022-05" db="EMBL/GenBank/DDBJ databases">
        <title>A multi-omics perspective on studying reproductive biology in Daphnia sinensis.</title>
        <authorList>
            <person name="Jia J."/>
        </authorList>
    </citation>
    <scope>NUCLEOTIDE SEQUENCE [LARGE SCALE GENOMIC DNA]</scope>
    <source>
        <strain evidence="1 2">WSL</strain>
    </source>
</reference>
<dbReference type="Proteomes" id="UP000820818">
    <property type="component" value="Linkage Group LG9"/>
</dbReference>
<gene>
    <name evidence="1" type="ORF">GHT06_020660</name>
</gene>
<name>A0AAD5PRQ7_9CRUS</name>
<organism evidence="1 2">
    <name type="scientific">Daphnia sinensis</name>
    <dbReference type="NCBI Taxonomy" id="1820382"/>
    <lineage>
        <taxon>Eukaryota</taxon>
        <taxon>Metazoa</taxon>
        <taxon>Ecdysozoa</taxon>
        <taxon>Arthropoda</taxon>
        <taxon>Crustacea</taxon>
        <taxon>Branchiopoda</taxon>
        <taxon>Diplostraca</taxon>
        <taxon>Cladocera</taxon>
        <taxon>Anomopoda</taxon>
        <taxon>Daphniidae</taxon>
        <taxon>Daphnia</taxon>
        <taxon>Daphnia similis group</taxon>
    </lineage>
</organism>
<sequence length="103" mass="11151">MAIGCSSFVPQWGNAHCTMASSMAYAPELRSGILRESAPSNILGFVVFIMTSNGVQRTQLGFSPLTTTWSAWHGAKLIILRLFLHGFTTKELTSSNECGVAKL</sequence>
<evidence type="ECO:0000313" key="2">
    <source>
        <dbReference type="Proteomes" id="UP000820818"/>
    </source>
</evidence>
<evidence type="ECO:0000313" key="1">
    <source>
        <dbReference type="EMBL" id="KAI9552780.1"/>
    </source>
</evidence>
<dbReference type="EMBL" id="WJBH02000009">
    <property type="protein sequence ID" value="KAI9552780.1"/>
    <property type="molecule type" value="Genomic_DNA"/>
</dbReference>
<protein>
    <submittedName>
        <fullName evidence="1">Uncharacterized protein</fullName>
    </submittedName>
</protein>
<dbReference type="AlphaFoldDB" id="A0AAD5PRQ7"/>
<comment type="caution">
    <text evidence="1">The sequence shown here is derived from an EMBL/GenBank/DDBJ whole genome shotgun (WGS) entry which is preliminary data.</text>
</comment>